<dbReference type="Pfam" id="PF00400">
    <property type="entry name" value="WD40"/>
    <property type="match status" value="4"/>
</dbReference>
<feature type="domain" description="BTB" evidence="5">
    <location>
        <begin position="78"/>
        <end position="154"/>
    </location>
</feature>
<dbReference type="SUPFAM" id="SSF54695">
    <property type="entry name" value="POZ domain"/>
    <property type="match status" value="1"/>
</dbReference>
<dbReference type="PROSITE" id="PS50097">
    <property type="entry name" value="BTB"/>
    <property type="match status" value="1"/>
</dbReference>
<dbReference type="InParanoid" id="D2VPP6"/>
<feature type="repeat" description="WD" evidence="3">
    <location>
        <begin position="474"/>
        <end position="515"/>
    </location>
</feature>
<dbReference type="OMA" id="KWNLRTN"/>
<dbReference type="AlphaFoldDB" id="D2VPP6"/>
<keyword evidence="7" id="KW-1185">Reference proteome</keyword>
<dbReference type="CDD" id="cd00200">
    <property type="entry name" value="WD40"/>
    <property type="match status" value="1"/>
</dbReference>
<accession>D2VPP6</accession>
<evidence type="ECO:0000256" key="1">
    <source>
        <dbReference type="ARBA" id="ARBA00022574"/>
    </source>
</evidence>
<organism evidence="7">
    <name type="scientific">Naegleria gruberi</name>
    <name type="common">Amoeba</name>
    <dbReference type="NCBI Taxonomy" id="5762"/>
    <lineage>
        <taxon>Eukaryota</taxon>
        <taxon>Discoba</taxon>
        <taxon>Heterolobosea</taxon>
        <taxon>Tetramitia</taxon>
        <taxon>Eutetramitia</taxon>
        <taxon>Vahlkampfiidae</taxon>
        <taxon>Naegleria</taxon>
    </lineage>
</organism>
<evidence type="ECO:0000313" key="7">
    <source>
        <dbReference type="Proteomes" id="UP000006671"/>
    </source>
</evidence>
<dbReference type="OrthoDB" id="6262491at2759"/>
<dbReference type="InterPro" id="IPR000210">
    <property type="entry name" value="BTB/POZ_dom"/>
</dbReference>
<dbReference type="GeneID" id="8851126"/>
<dbReference type="PROSITE" id="PS50082">
    <property type="entry name" value="WD_REPEATS_2"/>
    <property type="match status" value="4"/>
</dbReference>
<dbReference type="Gene3D" id="3.30.710.10">
    <property type="entry name" value="Potassium Channel Kv1.1, Chain A"/>
    <property type="match status" value="1"/>
</dbReference>
<dbReference type="CDD" id="cd18186">
    <property type="entry name" value="BTB_POZ_ZBTB_KLHL-like"/>
    <property type="match status" value="1"/>
</dbReference>
<dbReference type="SUPFAM" id="SSF50978">
    <property type="entry name" value="WD40 repeat-like"/>
    <property type="match status" value="2"/>
</dbReference>
<evidence type="ECO:0000259" key="5">
    <source>
        <dbReference type="PROSITE" id="PS50097"/>
    </source>
</evidence>
<feature type="repeat" description="WD" evidence="3">
    <location>
        <begin position="516"/>
        <end position="556"/>
    </location>
</feature>
<feature type="repeat" description="WD" evidence="3">
    <location>
        <begin position="654"/>
        <end position="693"/>
    </location>
</feature>
<dbReference type="STRING" id="5762.D2VPP6"/>
<dbReference type="EMBL" id="GG738887">
    <property type="protein sequence ID" value="EFC41164.1"/>
    <property type="molecule type" value="Genomic_DNA"/>
</dbReference>
<dbReference type="Gene3D" id="2.130.10.10">
    <property type="entry name" value="YVTN repeat-like/Quinoprotein amine dehydrogenase"/>
    <property type="match status" value="2"/>
</dbReference>
<dbReference type="PANTHER" id="PTHR19848">
    <property type="entry name" value="WD40 REPEAT PROTEIN"/>
    <property type="match status" value="1"/>
</dbReference>
<proteinExistence type="predicted"/>
<dbReference type="KEGG" id="ngr:NAEGRDRAFT_80778"/>
<feature type="repeat" description="WD" evidence="3">
    <location>
        <begin position="600"/>
        <end position="639"/>
    </location>
</feature>
<reference evidence="6 7" key="1">
    <citation type="journal article" date="2010" name="Cell">
        <title>The genome of Naegleria gruberi illuminates early eukaryotic versatility.</title>
        <authorList>
            <person name="Fritz-Laylin L.K."/>
            <person name="Prochnik S.E."/>
            <person name="Ginger M.L."/>
            <person name="Dacks J.B."/>
            <person name="Carpenter M.L."/>
            <person name="Field M.C."/>
            <person name="Kuo A."/>
            <person name="Paredez A."/>
            <person name="Chapman J."/>
            <person name="Pham J."/>
            <person name="Shu S."/>
            <person name="Neupane R."/>
            <person name="Cipriano M."/>
            <person name="Mancuso J."/>
            <person name="Tu H."/>
            <person name="Salamov A."/>
            <person name="Lindquist E."/>
            <person name="Shapiro H."/>
            <person name="Lucas S."/>
            <person name="Grigoriev I.V."/>
            <person name="Cande W.Z."/>
            <person name="Fulton C."/>
            <person name="Rokhsar D.S."/>
            <person name="Dawson S.C."/>
        </authorList>
    </citation>
    <scope>NUCLEOTIDE SEQUENCE [LARGE SCALE GENOMIC DNA]</scope>
    <source>
        <strain evidence="6 7">NEG-M</strain>
    </source>
</reference>
<feature type="region of interest" description="Disordered" evidence="4">
    <location>
        <begin position="348"/>
        <end position="368"/>
    </location>
</feature>
<dbReference type="Pfam" id="PF00651">
    <property type="entry name" value="BTB"/>
    <property type="match status" value="1"/>
</dbReference>
<dbReference type="SMART" id="SM00225">
    <property type="entry name" value="BTB"/>
    <property type="match status" value="1"/>
</dbReference>
<evidence type="ECO:0000313" key="6">
    <source>
        <dbReference type="EMBL" id="EFC41164.1"/>
    </source>
</evidence>
<dbReference type="SMART" id="SM00320">
    <property type="entry name" value="WD40"/>
    <property type="match status" value="6"/>
</dbReference>
<dbReference type="eggNOG" id="KOG0274">
    <property type="taxonomic scope" value="Eukaryota"/>
</dbReference>
<evidence type="ECO:0000256" key="2">
    <source>
        <dbReference type="ARBA" id="ARBA00022737"/>
    </source>
</evidence>
<gene>
    <name evidence="6" type="ORF">NAEGRDRAFT_80778</name>
</gene>
<name>D2VPP6_NAEGR</name>
<dbReference type="PANTHER" id="PTHR19848:SF8">
    <property type="entry name" value="F-BOX AND WD REPEAT DOMAIN CONTAINING 7"/>
    <property type="match status" value="1"/>
</dbReference>
<evidence type="ECO:0000256" key="4">
    <source>
        <dbReference type="SAM" id="MobiDB-lite"/>
    </source>
</evidence>
<dbReference type="PROSITE" id="PS50294">
    <property type="entry name" value="WD_REPEATS_REGION"/>
    <property type="match status" value="1"/>
</dbReference>
<dbReference type="RefSeq" id="XP_002673908.1">
    <property type="nucleotide sequence ID" value="XM_002673862.1"/>
</dbReference>
<protein>
    <recommendedName>
        <fullName evidence="5">BTB domain-containing protein</fullName>
    </recommendedName>
</protein>
<dbReference type="InterPro" id="IPR001680">
    <property type="entry name" value="WD40_rpt"/>
</dbReference>
<dbReference type="InterPro" id="IPR011333">
    <property type="entry name" value="SKP1/BTB/POZ_sf"/>
</dbReference>
<dbReference type="Gene3D" id="1.25.40.420">
    <property type="match status" value="1"/>
</dbReference>
<dbReference type="InterPro" id="IPR015943">
    <property type="entry name" value="WD40/YVTN_repeat-like_dom_sf"/>
</dbReference>
<keyword evidence="2" id="KW-0677">Repeat</keyword>
<dbReference type="VEuPathDB" id="AmoebaDB:NAEGRDRAFT_80778"/>
<evidence type="ECO:0000256" key="3">
    <source>
        <dbReference type="PROSITE-ProRule" id="PRU00221"/>
    </source>
</evidence>
<keyword evidence="1 3" id="KW-0853">WD repeat</keyword>
<dbReference type="Proteomes" id="UP000006671">
    <property type="component" value="Unassembled WGS sequence"/>
</dbReference>
<dbReference type="InterPro" id="IPR036322">
    <property type="entry name" value="WD40_repeat_dom_sf"/>
</dbReference>
<sequence>MLSSSFNNMERMLDDNHNNLIQTGDMITIHVDNNISKPATSTEGPSGSCEYLTGKFSKRATTPSYYHLLYNDAPVCPPDFIINIKLIDMNMTTVSIKVHKVFLALESLYFRTLLNSEFTESTNSVVEFELTSVEKDIFEQIILRYIYGERTLDIDKGLPYACTLCLAHYLQISPLECQLLQQMTKTSKYTEQHLLYYSQLRDHSMLAVNSSFLSQSLTAFGKDISKKRDEVMNLPVEFFLWLVSLDNLNVSNEDEVFDLIQEYIIRNEKSIRQNNPEGFDQKPDIIEQVWSNVRVCFLSETKLLSFMDQPSISTDLKISMLRKKTVYSIYKDRYKKVLATKQQASTETTAGNASMSVETNSGTNNENTVVKKEPVPATNATPTPSATIIANELMINLDDPQFIKRGNILEHLITGSKGVIQIWDVNTTECLSTFPTDSFVRCLALYERHYLFSGGHDKKIKKWNLRTNECELVLKGHHDYVLSFALVDDCLYSAGGVGDSTVKKWNLKSNQLEASLEGHQKAVLSLITYGDMFVFSGGEDSTIRKWNVRTNKCELTIQASVHGDDKLWCLATFGDSLFAGGSKGTIYQFNVNDGRLEREWSAHENIVWCLLVHEDYLFSGSKDKCVKRWNLNTPNTDMEGADPTNTPYVCEAIMREHTDSVRSLNVCNNYLFSGGGDEKIIKWSLLTNQKEAVVTAAEYICSALLA</sequence>